<reference evidence="4 5" key="1">
    <citation type="journal article" date="2018" name="BMC Genomics">
        <title>The genome of Naegleria lovaniensis, the basis for a comparative approach to unravel pathogenicity factors of the human pathogenic amoeba N. fowleri.</title>
        <authorList>
            <person name="Liechti N."/>
            <person name="Schurch N."/>
            <person name="Bruggmann R."/>
            <person name="Wittwer M."/>
        </authorList>
    </citation>
    <scope>NUCLEOTIDE SEQUENCE [LARGE SCALE GENOMIC DNA]</scope>
    <source>
        <strain evidence="4 5">ATCC 30569</strain>
    </source>
</reference>
<dbReference type="AlphaFoldDB" id="A0AA88KF36"/>
<name>A0AA88KF36_NAELO</name>
<dbReference type="RefSeq" id="XP_044544747.1">
    <property type="nucleotide sequence ID" value="XM_044699578.1"/>
</dbReference>
<dbReference type="Gene3D" id="1.25.40.10">
    <property type="entry name" value="Tetratricopeptide repeat domain"/>
    <property type="match status" value="1"/>
</dbReference>
<dbReference type="PROSITE" id="PS51823">
    <property type="entry name" value="CLU"/>
    <property type="match status" value="1"/>
</dbReference>
<dbReference type="PANTHER" id="PTHR12601">
    <property type="entry name" value="EUKARYOTIC TRANSLATION INITIATION FACTOR 3 SUBUNIT EIF-3"/>
    <property type="match status" value="1"/>
</dbReference>
<dbReference type="SUPFAM" id="SSF48452">
    <property type="entry name" value="TPR-like"/>
    <property type="match status" value="1"/>
</dbReference>
<dbReference type="InterPro" id="IPR023231">
    <property type="entry name" value="GSKIP_dom_sf"/>
</dbReference>
<evidence type="ECO:0000256" key="1">
    <source>
        <dbReference type="ARBA" id="ARBA00022490"/>
    </source>
</evidence>
<dbReference type="InterPro" id="IPR007967">
    <property type="entry name" value="GSKIP_dom"/>
</dbReference>
<dbReference type="Pfam" id="PF13236">
    <property type="entry name" value="CLU"/>
    <property type="match status" value="1"/>
</dbReference>
<dbReference type="EMBL" id="PYSW02000038">
    <property type="protein sequence ID" value="KAG2377485.1"/>
    <property type="molecule type" value="Genomic_DNA"/>
</dbReference>
<dbReference type="PANTHER" id="PTHR12601:SF6">
    <property type="entry name" value="CLUSTERED MITOCHONDRIA PROTEIN HOMOLOG"/>
    <property type="match status" value="1"/>
</dbReference>
<evidence type="ECO:0000256" key="2">
    <source>
        <dbReference type="SAM" id="MobiDB-lite"/>
    </source>
</evidence>
<dbReference type="InterPro" id="IPR025697">
    <property type="entry name" value="CLU_dom"/>
</dbReference>
<dbReference type="InterPro" id="IPR027523">
    <property type="entry name" value="CLU_prot"/>
</dbReference>
<dbReference type="GeneID" id="68101850"/>
<dbReference type="CDD" id="cd15466">
    <property type="entry name" value="CLU-central"/>
    <property type="match status" value="1"/>
</dbReference>
<dbReference type="Pfam" id="PF05303">
    <property type="entry name" value="GSKIP_dom"/>
    <property type="match status" value="1"/>
</dbReference>
<dbReference type="Pfam" id="PF12807">
    <property type="entry name" value="eIF3_p135"/>
    <property type="match status" value="1"/>
</dbReference>
<accession>A0AA88KF36</accession>
<sequence>MSSNPTDALLEEAAQSTIMMENFEKVGVEQQEPLTEATMPSSFYIPNEVDVFTVFIKALSGSKLKVQITKGDSTIEIKQLLAECIETCYMTNYEFKVKGKTLNDFSEIADYPEIVDGVEITMNALPYDAKSARVHVYRLRELLYSKVNELYLSTGIIHSPSKHTQHSYPSFISSVISEPYNDLGHALNCDLELLQLEGQPMSLNAFTPSTSASSEEGKKKKKKKSSTSASTKVDRVELKTPVLMDEEEMASHNGESGDIKASSTNGSDATTSEKKQQGFTNKISVVELPQTPDEFNTKNLYDPESFKMASLEPIIMLSNTDLPKCLKSITFSAWNPVPESRKLKGDLFYLQVETLENTIVHLTANASGFYVNGTKGSKFNPMPANKPHKNQTLLGLLCDISPLFRTNFPKLLTARHRKHPFEVTPVPFSVNQWINIEEKHEYDPNRAEESFFTMLGSDPRIQQREWNEEYQSCKELPSGTMEDRLTRDRTLFKIHCDFVDSAVKGARAVVEKYLLPINPIDKKTSQVYIQNNIFFSFSINSDDPNEDNDLDKFAYQNANNDLKGVMAFNEADVRGIHTLASAIIDYRGYRVVAQSIIPGILQGDQGSKHVYGSIDEGKSFVTDPKYHELMKEAAEKLHIKEHIIIDESGKEHILACPAECKGIVGSDGRFYVLDLIKTTPRDMNFPDLKPAILRPELVQIYVAAHSQKTATTTETTENQDAVVESANDSTTENPSIEEQSSTMRFNTDVFSQNKVGGTEEQIQNDKDEVTKLAKYLMEVVLPKFVKSFKVKEENPFDGKSLTDAMHERGINMRYLGSVATMASENGIPHLVSMSEQEMVTRVAKHVFNKHLRGVEEGTMATFIARFMNLLLGSNVPTIEESKKSSLAPYETLTQAQLVSQIKDEVKNHFKYELPEGYMTKLQKISTVRSFCMKTGIQMALREYTLNSPAPFTANDVLALQPLVKHSTPRSKTAYSLLEVGKQQLTKGNFEKAFEFLSQAIIMFQQIKGPMNNEVATCFSYLATILFNASDLPQSFLHQHNALLIARRVMGIDSSIICQIHQLLGLLCFNVGQAEFALKHFLRARYMHLLCCGFDHPDLAHIMLNIAMMYQDMGDLPRSLKYLLEVLRIYNSTLGETSDQACSTLHAIAMTHNFLRQYKTAATYERKNFIILKEKYGENDAKTKSSQQWFEHFTGRAVAVERELKQGEQEAMKLWNLQQSMASNQTFSKKPPLEILNLLKEDEQKLSNLIFPQPSASTDKKTSK</sequence>
<evidence type="ECO:0000313" key="5">
    <source>
        <dbReference type="Proteomes" id="UP000816034"/>
    </source>
</evidence>
<feature type="domain" description="Clu" evidence="3">
    <location>
        <begin position="438"/>
        <end position="686"/>
    </location>
</feature>
<dbReference type="SMART" id="SM00028">
    <property type="entry name" value="TPR"/>
    <property type="match status" value="3"/>
</dbReference>
<organism evidence="4 5">
    <name type="scientific">Naegleria lovaniensis</name>
    <name type="common">Amoeba</name>
    <dbReference type="NCBI Taxonomy" id="51637"/>
    <lineage>
        <taxon>Eukaryota</taxon>
        <taxon>Discoba</taxon>
        <taxon>Heterolobosea</taxon>
        <taxon>Tetramitia</taxon>
        <taxon>Eutetramitia</taxon>
        <taxon>Vahlkampfiidae</taxon>
        <taxon>Naegleria</taxon>
    </lineage>
</organism>
<dbReference type="Gene3D" id="3.30.2280.10">
    <property type="entry name" value="Hypothetical protein (hspc210)"/>
    <property type="match status" value="1"/>
</dbReference>
<dbReference type="InterPro" id="IPR019734">
    <property type="entry name" value="TPR_rpt"/>
</dbReference>
<dbReference type="SUPFAM" id="SSF103107">
    <property type="entry name" value="Hypothetical protein c14orf129, hspc210"/>
    <property type="match status" value="1"/>
</dbReference>
<keyword evidence="5" id="KW-1185">Reference proteome</keyword>
<feature type="compositionally biased region" description="Polar residues" evidence="2">
    <location>
        <begin position="261"/>
        <end position="270"/>
    </location>
</feature>
<dbReference type="InterPro" id="IPR033646">
    <property type="entry name" value="CLU-central"/>
</dbReference>
<evidence type="ECO:0000259" key="3">
    <source>
        <dbReference type="PROSITE" id="PS51823"/>
    </source>
</evidence>
<proteinExistence type="predicted"/>
<protein>
    <recommendedName>
        <fullName evidence="3">Clu domain-containing protein</fullName>
    </recommendedName>
</protein>
<dbReference type="FunFam" id="3.30.2280.10:FF:000002">
    <property type="entry name" value="Clustered mitochondria protein homolog"/>
    <property type="match status" value="1"/>
</dbReference>
<gene>
    <name evidence="4" type="ORF">C9374_009396</name>
</gene>
<dbReference type="Pfam" id="PF13424">
    <property type="entry name" value="TPR_12"/>
    <property type="match status" value="1"/>
</dbReference>
<dbReference type="InterPro" id="IPR028275">
    <property type="entry name" value="CLU_N"/>
</dbReference>
<dbReference type="Pfam" id="PF15044">
    <property type="entry name" value="CLU_N"/>
    <property type="match status" value="1"/>
</dbReference>
<feature type="region of interest" description="Disordered" evidence="2">
    <location>
        <begin position="205"/>
        <end position="278"/>
    </location>
</feature>
<dbReference type="InterPro" id="IPR011990">
    <property type="entry name" value="TPR-like_helical_dom_sf"/>
</dbReference>
<feature type="compositionally biased region" description="Polar residues" evidence="2">
    <location>
        <begin position="726"/>
        <end position="741"/>
    </location>
</feature>
<evidence type="ECO:0000313" key="4">
    <source>
        <dbReference type="EMBL" id="KAG2377485.1"/>
    </source>
</evidence>
<dbReference type="Proteomes" id="UP000816034">
    <property type="component" value="Unassembled WGS sequence"/>
</dbReference>
<feature type="region of interest" description="Disordered" evidence="2">
    <location>
        <begin position="708"/>
        <end position="741"/>
    </location>
</feature>
<comment type="caution">
    <text evidence="4">The sequence shown here is derived from an EMBL/GenBank/DDBJ whole genome shotgun (WGS) entry which is preliminary data.</text>
</comment>
<keyword evidence="1" id="KW-0963">Cytoplasm</keyword>
<dbReference type="GO" id="GO:0005737">
    <property type="term" value="C:cytoplasm"/>
    <property type="evidence" value="ECO:0007669"/>
    <property type="project" value="TreeGrafter"/>
</dbReference>